<dbReference type="Proteomes" id="UP001501787">
    <property type="component" value="Unassembled WGS sequence"/>
</dbReference>
<dbReference type="Pfam" id="PF13442">
    <property type="entry name" value="Cytochrome_CBB3"/>
    <property type="match status" value="1"/>
</dbReference>
<name>A0ABN0VK18_9GAMM</name>
<dbReference type="SUPFAM" id="SSF46626">
    <property type="entry name" value="Cytochrome c"/>
    <property type="match status" value="1"/>
</dbReference>
<dbReference type="PANTHER" id="PTHR40942:SF4">
    <property type="entry name" value="CYTOCHROME C5"/>
    <property type="match status" value="1"/>
</dbReference>
<feature type="compositionally biased region" description="Polar residues" evidence="7">
    <location>
        <begin position="85"/>
        <end position="97"/>
    </location>
</feature>
<feature type="domain" description="Cytochrome c" evidence="9">
    <location>
        <begin position="102"/>
        <end position="181"/>
    </location>
</feature>
<dbReference type="PROSITE" id="PS51257">
    <property type="entry name" value="PROKAR_LIPOPROTEIN"/>
    <property type="match status" value="1"/>
</dbReference>
<keyword evidence="1" id="KW-0813">Transport</keyword>
<dbReference type="InterPro" id="IPR036909">
    <property type="entry name" value="Cyt_c-like_dom_sf"/>
</dbReference>
<dbReference type="PROSITE" id="PS51007">
    <property type="entry name" value="CYTC"/>
    <property type="match status" value="1"/>
</dbReference>
<evidence type="ECO:0000256" key="8">
    <source>
        <dbReference type="SAM" id="SignalP"/>
    </source>
</evidence>
<gene>
    <name evidence="10" type="ORF">GCM10009129_01600</name>
</gene>
<dbReference type="Gene3D" id="1.10.760.10">
    <property type="entry name" value="Cytochrome c-like domain"/>
    <property type="match status" value="1"/>
</dbReference>
<evidence type="ECO:0000313" key="10">
    <source>
        <dbReference type="EMBL" id="GAA0308184.1"/>
    </source>
</evidence>
<feature type="region of interest" description="Disordered" evidence="7">
    <location>
        <begin position="26"/>
        <end position="100"/>
    </location>
</feature>
<dbReference type="PRINTS" id="PR00607">
    <property type="entry name" value="CYTCHROMECIE"/>
</dbReference>
<evidence type="ECO:0000256" key="2">
    <source>
        <dbReference type="ARBA" id="ARBA00022617"/>
    </source>
</evidence>
<evidence type="ECO:0000256" key="1">
    <source>
        <dbReference type="ARBA" id="ARBA00022448"/>
    </source>
</evidence>
<dbReference type="RefSeq" id="WP_201504285.1">
    <property type="nucleotide sequence ID" value="NZ_BAAAFR010000001.1"/>
</dbReference>
<evidence type="ECO:0000256" key="6">
    <source>
        <dbReference type="PROSITE-ProRule" id="PRU00433"/>
    </source>
</evidence>
<keyword evidence="3 6" id="KW-0479">Metal-binding</keyword>
<evidence type="ECO:0000256" key="3">
    <source>
        <dbReference type="ARBA" id="ARBA00022723"/>
    </source>
</evidence>
<feature type="signal peptide" evidence="8">
    <location>
        <begin position="1"/>
        <end position="24"/>
    </location>
</feature>
<keyword evidence="4" id="KW-0249">Electron transport</keyword>
<evidence type="ECO:0000313" key="11">
    <source>
        <dbReference type="Proteomes" id="UP001501787"/>
    </source>
</evidence>
<evidence type="ECO:0000256" key="7">
    <source>
        <dbReference type="SAM" id="MobiDB-lite"/>
    </source>
</evidence>
<evidence type="ECO:0000256" key="5">
    <source>
        <dbReference type="ARBA" id="ARBA00023004"/>
    </source>
</evidence>
<organism evidence="10 11">
    <name type="scientific">Psychrobacter aestuarii</name>
    <dbReference type="NCBI Taxonomy" id="556327"/>
    <lineage>
        <taxon>Bacteria</taxon>
        <taxon>Pseudomonadati</taxon>
        <taxon>Pseudomonadota</taxon>
        <taxon>Gammaproteobacteria</taxon>
        <taxon>Moraxellales</taxon>
        <taxon>Moraxellaceae</taxon>
        <taxon>Psychrobacter</taxon>
    </lineage>
</organism>
<comment type="caution">
    <text evidence="10">The sequence shown here is derived from an EMBL/GenBank/DDBJ whole genome shotgun (WGS) entry which is preliminary data.</text>
</comment>
<feature type="chain" id="PRO_5047199203" description="Cytochrome c domain-containing protein" evidence="8">
    <location>
        <begin position="25"/>
        <end position="182"/>
    </location>
</feature>
<dbReference type="InterPro" id="IPR009056">
    <property type="entry name" value="Cyt_c-like_dom"/>
</dbReference>
<feature type="compositionally biased region" description="Low complexity" evidence="7">
    <location>
        <begin position="26"/>
        <end position="68"/>
    </location>
</feature>
<dbReference type="EMBL" id="BAAAFR010000001">
    <property type="protein sequence ID" value="GAA0308184.1"/>
    <property type="molecule type" value="Genomic_DNA"/>
</dbReference>
<evidence type="ECO:0000256" key="4">
    <source>
        <dbReference type="ARBA" id="ARBA00022982"/>
    </source>
</evidence>
<reference evidence="10 11" key="1">
    <citation type="journal article" date="2019" name="Int. J. Syst. Evol. Microbiol.">
        <title>The Global Catalogue of Microorganisms (GCM) 10K type strain sequencing project: providing services to taxonomists for standard genome sequencing and annotation.</title>
        <authorList>
            <consortium name="The Broad Institute Genomics Platform"/>
            <consortium name="The Broad Institute Genome Sequencing Center for Infectious Disease"/>
            <person name="Wu L."/>
            <person name="Ma J."/>
        </authorList>
    </citation>
    <scope>NUCLEOTIDE SEQUENCE [LARGE SCALE GENOMIC DNA]</scope>
    <source>
        <strain evidence="10 11">JCM 16343</strain>
    </source>
</reference>
<proteinExistence type="predicted"/>
<dbReference type="InterPro" id="IPR002323">
    <property type="entry name" value="Cyt_CIE"/>
</dbReference>
<keyword evidence="5 6" id="KW-0408">Iron</keyword>
<protein>
    <recommendedName>
        <fullName evidence="9">Cytochrome c domain-containing protein</fullName>
    </recommendedName>
</protein>
<dbReference type="PANTHER" id="PTHR40942">
    <property type="match status" value="1"/>
</dbReference>
<sequence>MTAIKYQRYGLVLALAIGGGLLSACGETPPAASETTSDAPATSEAADATTAPSADSAEMSTENTAAPVAEEETTAAEGTPDGADSTATANDANSVATDSAPLSAEAGKTLYETRCKICHESGMLNAPKLSDTAAWAPRLAKGKETLYQHSANGFNKMPAQATDEVSAAEVHAAVDYMVAAVS</sequence>
<keyword evidence="11" id="KW-1185">Reference proteome</keyword>
<keyword evidence="2 6" id="KW-0349">Heme</keyword>
<evidence type="ECO:0000259" key="9">
    <source>
        <dbReference type="PROSITE" id="PS51007"/>
    </source>
</evidence>
<keyword evidence="8" id="KW-0732">Signal</keyword>
<accession>A0ABN0VK18</accession>